<feature type="transmembrane region" description="Helical" evidence="7">
    <location>
        <begin position="12"/>
        <end position="41"/>
    </location>
</feature>
<comment type="similarity">
    <text evidence="2">Belongs to the CPA3 antiporters (TC 2.A.63) subunit E family.</text>
</comment>
<protein>
    <submittedName>
        <fullName evidence="8">Na+/H+ antiporter subunit E</fullName>
    </submittedName>
</protein>
<evidence type="ECO:0000256" key="4">
    <source>
        <dbReference type="ARBA" id="ARBA00022692"/>
    </source>
</evidence>
<reference evidence="8" key="1">
    <citation type="submission" date="2021-03" db="EMBL/GenBank/DDBJ databases">
        <authorList>
            <person name="Sun Q."/>
        </authorList>
    </citation>
    <scope>NUCLEOTIDE SEQUENCE</scope>
    <source>
        <strain evidence="8">CCM 8862</strain>
    </source>
</reference>
<dbReference type="GO" id="GO:0005886">
    <property type="term" value="C:plasma membrane"/>
    <property type="evidence" value="ECO:0007669"/>
    <property type="project" value="UniProtKB-SubCell"/>
</dbReference>
<proteinExistence type="inferred from homology"/>
<keyword evidence="3" id="KW-1003">Cell membrane</keyword>
<dbReference type="EMBL" id="JAFLEQ010000017">
    <property type="protein sequence ID" value="MBN9645123.1"/>
    <property type="molecule type" value="Genomic_DNA"/>
</dbReference>
<sequence length="180" mass="19401">MIQGIKRRFRPVSIIILAAMWVLLVGQLTIGNVAAGLMLSLAVTMLLPLPAMPVDGITVRIIPLMALLAEFAADMITSSIHVAAIAVRPSPQPPAAFVVVPMRVRDDLIFSLAVTMLNLQPGGTVTDLSVADRSLTLHLLDGSSPKAIDRAVGRIEKLEKQLITIFETPPQRSRKRKGTP</sequence>
<dbReference type="Pfam" id="PF01899">
    <property type="entry name" value="MNHE"/>
    <property type="match status" value="1"/>
</dbReference>
<comment type="subcellular location">
    <subcellularLocation>
        <location evidence="1">Cell membrane</location>
        <topology evidence="1">Multi-pass membrane protein</topology>
    </subcellularLocation>
</comment>
<keyword evidence="9" id="KW-1185">Reference proteome</keyword>
<name>A0A939E3K1_9CORY</name>
<evidence type="ECO:0000256" key="5">
    <source>
        <dbReference type="ARBA" id="ARBA00022989"/>
    </source>
</evidence>
<evidence type="ECO:0000256" key="7">
    <source>
        <dbReference type="SAM" id="Phobius"/>
    </source>
</evidence>
<gene>
    <name evidence="8" type="ORF">JZY06_10960</name>
</gene>
<dbReference type="PANTHER" id="PTHR34584">
    <property type="entry name" value="NA(+)/H(+) ANTIPORTER SUBUNIT E1"/>
    <property type="match status" value="1"/>
</dbReference>
<keyword evidence="6 7" id="KW-0472">Membrane</keyword>
<dbReference type="AlphaFoldDB" id="A0A939E3K1"/>
<dbReference type="Proteomes" id="UP000664332">
    <property type="component" value="Unassembled WGS sequence"/>
</dbReference>
<dbReference type="GO" id="GO:0008324">
    <property type="term" value="F:monoatomic cation transmembrane transporter activity"/>
    <property type="evidence" value="ECO:0007669"/>
    <property type="project" value="InterPro"/>
</dbReference>
<evidence type="ECO:0000256" key="1">
    <source>
        <dbReference type="ARBA" id="ARBA00004651"/>
    </source>
</evidence>
<evidence type="ECO:0000256" key="3">
    <source>
        <dbReference type="ARBA" id="ARBA00022475"/>
    </source>
</evidence>
<evidence type="ECO:0000313" key="8">
    <source>
        <dbReference type="EMBL" id="MBN9645123.1"/>
    </source>
</evidence>
<keyword evidence="5 7" id="KW-1133">Transmembrane helix</keyword>
<organism evidence="8 9">
    <name type="scientific">Corynebacterium mendelii</name>
    <dbReference type="NCBI Taxonomy" id="2765362"/>
    <lineage>
        <taxon>Bacteria</taxon>
        <taxon>Bacillati</taxon>
        <taxon>Actinomycetota</taxon>
        <taxon>Actinomycetes</taxon>
        <taxon>Mycobacteriales</taxon>
        <taxon>Corynebacteriaceae</taxon>
        <taxon>Corynebacterium</taxon>
    </lineage>
</organism>
<dbReference type="NCBIfam" id="NF006521">
    <property type="entry name" value="PRK08965.1-5"/>
    <property type="match status" value="1"/>
</dbReference>
<evidence type="ECO:0000256" key="2">
    <source>
        <dbReference type="ARBA" id="ARBA00006228"/>
    </source>
</evidence>
<evidence type="ECO:0000256" key="6">
    <source>
        <dbReference type="ARBA" id="ARBA00023136"/>
    </source>
</evidence>
<dbReference type="RefSeq" id="WP_330617273.1">
    <property type="nucleotide sequence ID" value="NZ_JAFLEQ010000017.1"/>
</dbReference>
<comment type="caution">
    <text evidence="8">The sequence shown here is derived from an EMBL/GenBank/DDBJ whole genome shotgun (WGS) entry which is preliminary data.</text>
</comment>
<dbReference type="PANTHER" id="PTHR34584:SF1">
    <property type="entry name" value="NA(+)_H(+) ANTIPORTER SUBUNIT E1"/>
    <property type="match status" value="1"/>
</dbReference>
<evidence type="ECO:0000313" key="9">
    <source>
        <dbReference type="Proteomes" id="UP000664332"/>
    </source>
</evidence>
<accession>A0A939E3K1</accession>
<dbReference type="InterPro" id="IPR002758">
    <property type="entry name" value="Cation_antiport_E"/>
</dbReference>
<keyword evidence="4 7" id="KW-0812">Transmembrane</keyword>